<dbReference type="InterPro" id="IPR036390">
    <property type="entry name" value="WH_DNA-bd_sf"/>
</dbReference>
<feature type="compositionally biased region" description="Low complexity" evidence="7">
    <location>
        <begin position="75"/>
        <end position="93"/>
    </location>
</feature>
<dbReference type="PROSITE" id="PS00658">
    <property type="entry name" value="FORK_HEAD_2"/>
    <property type="match status" value="1"/>
</dbReference>
<keyword evidence="5 6" id="KW-0539">Nucleus</keyword>
<dbReference type="OrthoDB" id="5402974at2759"/>
<dbReference type="PANTHER" id="PTHR11829">
    <property type="entry name" value="FORKHEAD BOX PROTEIN"/>
    <property type="match status" value="1"/>
</dbReference>
<organism evidence="9 10">
    <name type="scientific">Caenorhabditis auriculariae</name>
    <dbReference type="NCBI Taxonomy" id="2777116"/>
    <lineage>
        <taxon>Eukaryota</taxon>
        <taxon>Metazoa</taxon>
        <taxon>Ecdysozoa</taxon>
        <taxon>Nematoda</taxon>
        <taxon>Chromadorea</taxon>
        <taxon>Rhabditida</taxon>
        <taxon>Rhabditina</taxon>
        <taxon>Rhabditomorpha</taxon>
        <taxon>Rhabditoidea</taxon>
        <taxon>Rhabditidae</taxon>
        <taxon>Peloderinae</taxon>
        <taxon>Caenorhabditis</taxon>
    </lineage>
</organism>
<keyword evidence="3 6" id="KW-0238">DNA-binding</keyword>
<evidence type="ECO:0000256" key="3">
    <source>
        <dbReference type="ARBA" id="ARBA00023125"/>
    </source>
</evidence>
<sequence length="348" mass="38446">MRFSVDSILAPSIKEDSVASDDVAATNDRLEEQPSTSPPPILEPVISRKRSLTERASSSTPEPPRKSFCIDKVFSDSSGNFSKSSLSDGTSRSSSRESAHVEGKESDKEEYLAHCSKTSDGAESDEGDCSPNRSTMASQRSKSGHPKPPFSYIALIAMSILNAPDKKLTLSQICDFIMNKFEYYKEKFPAWQNSIRHNLSLNDCFVKVPREPGNPGKGNYWALDPNAEDMFDNGSFLRRRKRYKKQSQGGHDIVPMQYPSFLPAGLLPPRIPLLRPPMMVGPPPPPLHLMRPPPLPGFFFPPHIEHQKLLAMMASRISSGASCQSPKLGDEFVESTESQPALVGVQPE</sequence>
<gene>
    <name evidence="9" type="ORF">CAUJ_LOCUS11171</name>
</gene>
<dbReference type="PANTHER" id="PTHR11829:SF402">
    <property type="entry name" value="FORK HEAD DOMAIN-CONTAINING PROTEIN FD3-RELATED"/>
    <property type="match status" value="1"/>
</dbReference>
<dbReference type="GO" id="GO:0030154">
    <property type="term" value="P:cell differentiation"/>
    <property type="evidence" value="ECO:0007669"/>
    <property type="project" value="TreeGrafter"/>
</dbReference>
<evidence type="ECO:0000256" key="1">
    <source>
        <dbReference type="ARBA" id="ARBA00004123"/>
    </source>
</evidence>
<reference evidence="9" key="1">
    <citation type="submission" date="2020-10" db="EMBL/GenBank/DDBJ databases">
        <authorList>
            <person name="Kikuchi T."/>
        </authorList>
    </citation>
    <scope>NUCLEOTIDE SEQUENCE</scope>
    <source>
        <strain evidence="9">NKZ352</strain>
    </source>
</reference>
<keyword evidence="2" id="KW-0805">Transcription regulation</keyword>
<dbReference type="CDD" id="cd20048">
    <property type="entry name" value="FH_FOXD4-like"/>
    <property type="match status" value="1"/>
</dbReference>
<feature type="region of interest" description="Disordered" evidence="7">
    <location>
        <begin position="14"/>
        <end position="146"/>
    </location>
</feature>
<feature type="region of interest" description="Disordered" evidence="7">
    <location>
        <begin position="323"/>
        <end position="348"/>
    </location>
</feature>
<dbReference type="GO" id="GO:0000981">
    <property type="term" value="F:DNA-binding transcription factor activity, RNA polymerase II-specific"/>
    <property type="evidence" value="ECO:0007669"/>
    <property type="project" value="TreeGrafter"/>
</dbReference>
<proteinExistence type="predicted"/>
<comment type="subcellular location">
    <subcellularLocation>
        <location evidence="1 6">Nucleus</location>
    </subcellularLocation>
</comment>
<dbReference type="FunFam" id="1.10.10.10:FF:000016">
    <property type="entry name" value="Forkhead box protein I1"/>
    <property type="match status" value="1"/>
</dbReference>
<evidence type="ECO:0000313" key="10">
    <source>
        <dbReference type="Proteomes" id="UP000835052"/>
    </source>
</evidence>
<dbReference type="AlphaFoldDB" id="A0A8S1HJP5"/>
<feature type="compositionally biased region" description="Basic and acidic residues" evidence="7">
    <location>
        <begin position="94"/>
        <end position="112"/>
    </location>
</feature>
<dbReference type="Gene3D" id="1.10.10.10">
    <property type="entry name" value="Winged helix-like DNA-binding domain superfamily/Winged helix DNA-binding domain"/>
    <property type="match status" value="1"/>
</dbReference>
<dbReference type="InterPro" id="IPR050211">
    <property type="entry name" value="FOX_domain-containing"/>
</dbReference>
<evidence type="ECO:0000313" key="9">
    <source>
        <dbReference type="EMBL" id="CAD6195252.1"/>
    </source>
</evidence>
<dbReference type="Pfam" id="PF00250">
    <property type="entry name" value="Forkhead"/>
    <property type="match status" value="1"/>
</dbReference>
<dbReference type="GO" id="GO:0009653">
    <property type="term" value="P:anatomical structure morphogenesis"/>
    <property type="evidence" value="ECO:0007669"/>
    <property type="project" value="TreeGrafter"/>
</dbReference>
<evidence type="ECO:0000256" key="7">
    <source>
        <dbReference type="SAM" id="MobiDB-lite"/>
    </source>
</evidence>
<dbReference type="GO" id="GO:0005634">
    <property type="term" value="C:nucleus"/>
    <property type="evidence" value="ECO:0007669"/>
    <property type="project" value="UniProtKB-SubCell"/>
</dbReference>
<feature type="domain" description="Fork-head" evidence="8">
    <location>
        <begin position="147"/>
        <end position="241"/>
    </location>
</feature>
<evidence type="ECO:0000256" key="5">
    <source>
        <dbReference type="ARBA" id="ARBA00023242"/>
    </source>
</evidence>
<dbReference type="SUPFAM" id="SSF46785">
    <property type="entry name" value="Winged helix' DNA-binding domain"/>
    <property type="match status" value="1"/>
</dbReference>
<protein>
    <recommendedName>
        <fullName evidence="8">Fork-head domain-containing protein</fullName>
    </recommendedName>
</protein>
<name>A0A8S1HJP5_9PELO</name>
<keyword evidence="4" id="KW-0804">Transcription</keyword>
<dbReference type="PRINTS" id="PR00053">
    <property type="entry name" value="FORKHEAD"/>
</dbReference>
<dbReference type="InterPro" id="IPR030456">
    <property type="entry name" value="TF_fork_head_CS_2"/>
</dbReference>
<comment type="caution">
    <text evidence="9">The sequence shown here is derived from an EMBL/GenBank/DDBJ whole genome shotgun (WGS) entry which is preliminary data.</text>
</comment>
<feature type="DNA-binding region" description="Fork-head" evidence="6">
    <location>
        <begin position="147"/>
        <end position="241"/>
    </location>
</feature>
<dbReference type="InterPro" id="IPR036388">
    <property type="entry name" value="WH-like_DNA-bd_sf"/>
</dbReference>
<evidence type="ECO:0000259" key="8">
    <source>
        <dbReference type="PROSITE" id="PS50039"/>
    </source>
</evidence>
<dbReference type="PROSITE" id="PS50039">
    <property type="entry name" value="FORK_HEAD_3"/>
    <property type="match status" value="1"/>
</dbReference>
<evidence type="ECO:0000256" key="2">
    <source>
        <dbReference type="ARBA" id="ARBA00023015"/>
    </source>
</evidence>
<dbReference type="SMART" id="SM00339">
    <property type="entry name" value="FH"/>
    <property type="match status" value="1"/>
</dbReference>
<feature type="compositionally biased region" description="Polar residues" evidence="7">
    <location>
        <begin position="131"/>
        <end position="141"/>
    </location>
</feature>
<dbReference type="GO" id="GO:0000978">
    <property type="term" value="F:RNA polymerase II cis-regulatory region sequence-specific DNA binding"/>
    <property type="evidence" value="ECO:0007669"/>
    <property type="project" value="TreeGrafter"/>
</dbReference>
<dbReference type="Proteomes" id="UP000835052">
    <property type="component" value="Unassembled WGS sequence"/>
</dbReference>
<dbReference type="EMBL" id="CAJGYM010000053">
    <property type="protein sequence ID" value="CAD6195252.1"/>
    <property type="molecule type" value="Genomic_DNA"/>
</dbReference>
<evidence type="ECO:0000256" key="6">
    <source>
        <dbReference type="PROSITE-ProRule" id="PRU00089"/>
    </source>
</evidence>
<dbReference type="InterPro" id="IPR001766">
    <property type="entry name" value="Fork_head_dom"/>
</dbReference>
<keyword evidence="10" id="KW-1185">Reference proteome</keyword>
<accession>A0A8S1HJP5</accession>
<evidence type="ECO:0000256" key="4">
    <source>
        <dbReference type="ARBA" id="ARBA00023163"/>
    </source>
</evidence>